<protein>
    <recommendedName>
        <fullName evidence="4">Zinc finger protein</fullName>
    </recommendedName>
</protein>
<evidence type="ECO:0008006" key="4">
    <source>
        <dbReference type="Google" id="ProtNLM"/>
    </source>
</evidence>
<dbReference type="GO" id="GO:0008270">
    <property type="term" value="F:zinc ion binding"/>
    <property type="evidence" value="ECO:0007669"/>
    <property type="project" value="InterPro"/>
</dbReference>
<organism evidence="2 3">
    <name type="scientific">Malassezia japonica</name>
    <dbReference type="NCBI Taxonomy" id="223818"/>
    <lineage>
        <taxon>Eukaryota</taxon>
        <taxon>Fungi</taxon>
        <taxon>Dikarya</taxon>
        <taxon>Basidiomycota</taxon>
        <taxon>Ustilaginomycotina</taxon>
        <taxon>Malasseziomycetes</taxon>
        <taxon>Malasseziales</taxon>
        <taxon>Malasseziaceae</taxon>
        <taxon>Malassezia</taxon>
    </lineage>
</organism>
<dbReference type="GO" id="GO:0045041">
    <property type="term" value="P:protein import into mitochondrial intermembrane space"/>
    <property type="evidence" value="ECO:0007669"/>
    <property type="project" value="TreeGrafter"/>
</dbReference>
<keyword evidence="3" id="KW-1185">Reference proteome</keyword>
<dbReference type="GO" id="GO:0005758">
    <property type="term" value="C:mitochondrial intermembrane space"/>
    <property type="evidence" value="ECO:0007669"/>
    <property type="project" value="TreeGrafter"/>
</dbReference>
<dbReference type="RefSeq" id="XP_060120703.1">
    <property type="nucleotide sequence ID" value="XM_060264720.1"/>
</dbReference>
<accession>A0AAF0EVP2</accession>
<feature type="compositionally biased region" description="Low complexity" evidence="1">
    <location>
        <begin position="126"/>
        <end position="135"/>
    </location>
</feature>
<dbReference type="InterPro" id="IPR037274">
    <property type="entry name" value="Znf_CHY_sf"/>
</dbReference>
<proteinExistence type="predicted"/>
<sequence length="153" mass="16952">MCKHILNAQVAFFDCPECHAERESHPLAKTTELAFLCKKCRRAFRKDMAQYEEADEFCPHCDNPYVIEAKTPQLMLQVEGEDGRVDPSMIRDDRAKERMPTSEDGAAIDHGGYQAAAVAFQQHLASGAAGTAGASEPKPAPSLEQLDNELDWD</sequence>
<evidence type="ECO:0000256" key="1">
    <source>
        <dbReference type="SAM" id="MobiDB-lite"/>
    </source>
</evidence>
<dbReference type="PANTHER" id="PTHR28082">
    <property type="entry name" value="ZINC FINGER PROTEIN"/>
    <property type="match status" value="1"/>
</dbReference>
<dbReference type="AlphaFoldDB" id="A0AAF0EVP2"/>
<feature type="compositionally biased region" description="Basic and acidic residues" evidence="1">
    <location>
        <begin position="81"/>
        <end position="101"/>
    </location>
</feature>
<name>A0AAF0EVP2_9BASI</name>
<dbReference type="InterPro" id="IPR052604">
    <property type="entry name" value="Mito_Tim_assembly_helper"/>
</dbReference>
<dbReference type="PANTHER" id="PTHR28082:SF2">
    <property type="entry name" value="CHY-TYPE DOMAIN-CONTAINING PROTEIN"/>
    <property type="match status" value="1"/>
</dbReference>
<gene>
    <name evidence="2" type="ORF">MJAP1_000753</name>
</gene>
<reference evidence="2" key="1">
    <citation type="submission" date="2023-03" db="EMBL/GenBank/DDBJ databases">
        <title>Mating type loci evolution in Malassezia.</title>
        <authorList>
            <person name="Coelho M.A."/>
        </authorList>
    </citation>
    <scope>NUCLEOTIDE SEQUENCE</scope>
    <source>
        <strain evidence="2">CBS 9431</strain>
    </source>
</reference>
<dbReference type="Proteomes" id="UP001217754">
    <property type="component" value="Chromosome 1"/>
</dbReference>
<feature type="region of interest" description="Disordered" evidence="1">
    <location>
        <begin position="80"/>
        <end position="108"/>
    </location>
</feature>
<evidence type="ECO:0000313" key="2">
    <source>
        <dbReference type="EMBL" id="WFD37806.1"/>
    </source>
</evidence>
<dbReference type="GeneID" id="85224402"/>
<dbReference type="EMBL" id="CP119958">
    <property type="protein sequence ID" value="WFD37806.1"/>
    <property type="molecule type" value="Genomic_DNA"/>
</dbReference>
<dbReference type="SUPFAM" id="SSF161219">
    <property type="entry name" value="CHY zinc finger-like"/>
    <property type="match status" value="1"/>
</dbReference>
<evidence type="ECO:0000313" key="3">
    <source>
        <dbReference type="Proteomes" id="UP001217754"/>
    </source>
</evidence>
<feature type="region of interest" description="Disordered" evidence="1">
    <location>
        <begin position="126"/>
        <end position="153"/>
    </location>
</feature>